<feature type="repeat" description="ANK" evidence="3">
    <location>
        <begin position="707"/>
        <end position="739"/>
    </location>
</feature>
<dbReference type="PROSITE" id="PS50088">
    <property type="entry name" value="ANK_REPEAT"/>
    <property type="match status" value="8"/>
</dbReference>
<sequence length="836" mass="91718">MSQAARIPTALWEAQRARITKLYVDQDKTLDEVIQIMDDSGFHATKSQYIRKVNVNWKLQKNYTKEKWQHASALVEKRQAEGKLTKLSIDGKVISEKRQRKELRRYHVTLVEEELNECSAYELLKLAISSGFLIKMKHLFTMSIPTLEIFARHLLFVALEVQGSKGIEFLNFLLESGVSPDSIGPNDCRYSALHKAVRLADHAAVQLLLQFGADPNGKLECTEDDTPLNDALYRSADRETAKMLIESGADVNLGFEKPLIKAVKGQDLALVKLLLEAGADPKMLPAKGLSVLYFAINKHELSLVNMLIHAGVSPNLLIYEFHDIESLEYVLDIFVTPLQHAVFAGDVGIVKRLVEGGAVLDIFMDPKMFKKTHRTYLPYEILTPLQLSIQEHQYEIIKVLLDAGAGVDFRHPATGTALQNGTEVLESPWTTLARAFISSALKTAVRIGFIDHILGSDAESFTTHPFTIPEEDVSSLICESIWTRDTRVFNLLMQSFIKTDLDFSQPGYPTPLWLAIHQGGEYMAERLLNVGANPNQPSLALAKLLIEAGADVNASKTELAKLIVGAGAYVNTSSIGTCALGLATIRNKFELFLAGGVDANESTMGKTVLQRAASQGNLELVKLLIDLGANVNAKAPGSLTTVLQYASMQSSVEIVKYLVEHGASINEKASTVYKATALGLAVANNHNRIAIYLIEQGASTDKCHTTSGATLLQLAAKHRNHEIVTYLVENGAAVNAAPSTDRGATALQFAAIYGNLKMAVFLIEHGAHVSAKGAEVDGRTALEGAAEHGRLDMVHLLLGNDEEPETIEERCCEAAKFAETEHHDVIARILRNYKKP</sequence>
<comment type="caution">
    <text evidence="5">The sequence shown here is derived from an EMBL/GenBank/DDBJ whole genome shotgun (WGS) entry which is preliminary data.</text>
</comment>
<dbReference type="AlphaFoldDB" id="A0A365MJT5"/>
<protein>
    <recommendedName>
        <fullName evidence="4">Clr5 domain-containing protein</fullName>
    </recommendedName>
</protein>
<evidence type="ECO:0000256" key="2">
    <source>
        <dbReference type="ARBA" id="ARBA00023043"/>
    </source>
</evidence>
<feature type="repeat" description="ANK" evidence="3">
    <location>
        <begin position="638"/>
        <end position="670"/>
    </location>
</feature>
<feature type="repeat" description="ANK" evidence="3">
    <location>
        <begin position="380"/>
        <end position="412"/>
    </location>
</feature>
<dbReference type="InterPro" id="IPR036770">
    <property type="entry name" value="Ankyrin_rpt-contain_sf"/>
</dbReference>
<gene>
    <name evidence="5" type="ORF">FPRO05_07113</name>
</gene>
<dbReference type="SUPFAM" id="SSF48403">
    <property type="entry name" value="Ankyrin repeat"/>
    <property type="match status" value="2"/>
</dbReference>
<dbReference type="InterPro" id="IPR002110">
    <property type="entry name" value="Ankyrin_rpt"/>
</dbReference>
<dbReference type="PANTHER" id="PTHR24171">
    <property type="entry name" value="ANKYRIN REPEAT DOMAIN-CONTAINING PROTEIN 39-RELATED"/>
    <property type="match status" value="1"/>
</dbReference>
<name>A0A365MJT5_GIBIN</name>
<feature type="repeat" description="ANK" evidence="3">
    <location>
        <begin position="223"/>
        <end position="256"/>
    </location>
</feature>
<dbReference type="Pfam" id="PF14420">
    <property type="entry name" value="Clr5"/>
    <property type="match status" value="1"/>
</dbReference>
<dbReference type="Proteomes" id="UP000251714">
    <property type="component" value="Unassembled WGS sequence"/>
</dbReference>
<dbReference type="PRINTS" id="PR01415">
    <property type="entry name" value="ANKYRIN"/>
</dbReference>
<dbReference type="Pfam" id="PF12796">
    <property type="entry name" value="Ank_2"/>
    <property type="match status" value="3"/>
</dbReference>
<evidence type="ECO:0000256" key="3">
    <source>
        <dbReference type="PROSITE-ProRule" id="PRU00023"/>
    </source>
</evidence>
<keyword evidence="2 3" id="KW-0040">ANK repeat</keyword>
<dbReference type="PROSITE" id="PS50297">
    <property type="entry name" value="ANK_REP_REGION"/>
    <property type="match status" value="5"/>
</dbReference>
<evidence type="ECO:0000313" key="6">
    <source>
        <dbReference type="Proteomes" id="UP000251714"/>
    </source>
</evidence>
<dbReference type="SMART" id="SM00248">
    <property type="entry name" value="ANK"/>
    <property type="match status" value="14"/>
</dbReference>
<reference evidence="5 6" key="1">
    <citation type="submission" date="2017-12" db="EMBL/GenBank/DDBJ databases">
        <title>Genome sequence of the mycotoxigenic crop pathogen Fusarium proliferatum, strain ITEM 2341 from Date Palm.</title>
        <authorList>
            <person name="Almiman B.F."/>
            <person name="Shittu T.A."/>
            <person name="Muthumeenakshi S."/>
            <person name="Baroncelli R."/>
            <person name="Sreenivasaprasada S."/>
        </authorList>
    </citation>
    <scope>NUCLEOTIDE SEQUENCE [LARGE SCALE GENOMIC DNA]</scope>
    <source>
        <strain evidence="5 6">ITEM 2341</strain>
    </source>
</reference>
<evidence type="ECO:0000313" key="5">
    <source>
        <dbReference type="EMBL" id="RBA08833.1"/>
    </source>
</evidence>
<feature type="domain" description="Clr5" evidence="4">
    <location>
        <begin position="10"/>
        <end position="61"/>
    </location>
</feature>
<feature type="repeat" description="ANK" evidence="3">
    <location>
        <begin position="188"/>
        <end position="220"/>
    </location>
</feature>
<evidence type="ECO:0000256" key="1">
    <source>
        <dbReference type="ARBA" id="ARBA00022737"/>
    </source>
</evidence>
<feature type="repeat" description="ANK" evidence="3">
    <location>
        <begin position="742"/>
        <end position="774"/>
    </location>
</feature>
<proteinExistence type="predicted"/>
<evidence type="ECO:0000259" key="4">
    <source>
        <dbReference type="Pfam" id="PF14420"/>
    </source>
</evidence>
<feature type="repeat" description="ANK" evidence="3">
    <location>
        <begin position="777"/>
        <end position="809"/>
    </location>
</feature>
<dbReference type="EMBL" id="PKMI01000094">
    <property type="protein sequence ID" value="RBA08833.1"/>
    <property type="molecule type" value="Genomic_DNA"/>
</dbReference>
<feature type="repeat" description="ANK" evidence="3">
    <location>
        <begin position="604"/>
        <end position="636"/>
    </location>
</feature>
<keyword evidence="1" id="KW-0677">Repeat</keyword>
<dbReference type="Gene3D" id="1.25.40.20">
    <property type="entry name" value="Ankyrin repeat-containing domain"/>
    <property type="match status" value="3"/>
</dbReference>
<organism evidence="5 6">
    <name type="scientific">Gibberella intermedia</name>
    <name type="common">Bulb rot disease fungus</name>
    <name type="synonym">Fusarium proliferatum</name>
    <dbReference type="NCBI Taxonomy" id="948311"/>
    <lineage>
        <taxon>Eukaryota</taxon>
        <taxon>Fungi</taxon>
        <taxon>Dikarya</taxon>
        <taxon>Ascomycota</taxon>
        <taxon>Pezizomycotina</taxon>
        <taxon>Sordariomycetes</taxon>
        <taxon>Hypocreomycetidae</taxon>
        <taxon>Hypocreales</taxon>
        <taxon>Nectriaceae</taxon>
        <taxon>Fusarium</taxon>
        <taxon>Fusarium fujikuroi species complex</taxon>
    </lineage>
</organism>
<accession>A0A365MJT5</accession>
<dbReference type="Pfam" id="PF00023">
    <property type="entry name" value="Ank"/>
    <property type="match status" value="1"/>
</dbReference>
<dbReference type="InterPro" id="IPR025676">
    <property type="entry name" value="Clr5_dom"/>
</dbReference>